<feature type="compositionally biased region" description="Basic and acidic residues" evidence="1">
    <location>
        <begin position="24"/>
        <end position="58"/>
    </location>
</feature>
<feature type="compositionally biased region" description="Basic and acidic residues" evidence="1">
    <location>
        <begin position="167"/>
        <end position="190"/>
    </location>
</feature>
<dbReference type="EMBL" id="JAODUO010001435">
    <property type="protein sequence ID" value="KAK2164005.1"/>
    <property type="molecule type" value="Genomic_DNA"/>
</dbReference>
<dbReference type="Proteomes" id="UP001209878">
    <property type="component" value="Unassembled WGS sequence"/>
</dbReference>
<organism evidence="2 3">
    <name type="scientific">Ridgeia piscesae</name>
    <name type="common">Tubeworm</name>
    <dbReference type="NCBI Taxonomy" id="27915"/>
    <lineage>
        <taxon>Eukaryota</taxon>
        <taxon>Metazoa</taxon>
        <taxon>Spiralia</taxon>
        <taxon>Lophotrochozoa</taxon>
        <taxon>Annelida</taxon>
        <taxon>Polychaeta</taxon>
        <taxon>Sedentaria</taxon>
        <taxon>Canalipalpata</taxon>
        <taxon>Sabellida</taxon>
        <taxon>Siboglinidae</taxon>
        <taxon>Ridgeia</taxon>
    </lineage>
</organism>
<feature type="region of interest" description="Disordered" evidence="1">
    <location>
        <begin position="267"/>
        <end position="294"/>
    </location>
</feature>
<name>A0AAD9NBK4_RIDPI</name>
<protein>
    <submittedName>
        <fullName evidence="2">Uncharacterized protein</fullName>
    </submittedName>
</protein>
<evidence type="ECO:0000256" key="1">
    <source>
        <dbReference type="SAM" id="MobiDB-lite"/>
    </source>
</evidence>
<reference evidence="2" key="1">
    <citation type="journal article" date="2023" name="Mol. Biol. Evol.">
        <title>Third-Generation Sequencing Reveals the Adaptive Role of the Epigenome in Three Deep-Sea Polychaetes.</title>
        <authorList>
            <person name="Perez M."/>
            <person name="Aroh O."/>
            <person name="Sun Y."/>
            <person name="Lan Y."/>
            <person name="Juniper S.K."/>
            <person name="Young C.R."/>
            <person name="Angers B."/>
            <person name="Qian P.Y."/>
        </authorList>
    </citation>
    <scope>NUCLEOTIDE SEQUENCE</scope>
    <source>
        <strain evidence="2">R07B-5</strain>
    </source>
</reference>
<feature type="region of interest" description="Disordered" evidence="1">
    <location>
        <begin position="8"/>
        <end position="62"/>
    </location>
</feature>
<feature type="compositionally biased region" description="Basic and acidic residues" evidence="1">
    <location>
        <begin position="98"/>
        <end position="116"/>
    </location>
</feature>
<feature type="compositionally biased region" description="Polar residues" evidence="1">
    <location>
        <begin position="268"/>
        <end position="283"/>
    </location>
</feature>
<evidence type="ECO:0000313" key="2">
    <source>
        <dbReference type="EMBL" id="KAK2164005.1"/>
    </source>
</evidence>
<comment type="caution">
    <text evidence="2">The sequence shown here is derived from an EMBL/GenBank/DDBJ whole genome shotgun (WGS) entry which is preliminary data.</text>
</comment>
<keyword evidence="3" id="KW-1185">Reference proteome</keyword>
<gene>
    <name evidence="2" type="ORF">NP493_1437g00024</name>
</gene>
<proteinExistence type="predicted"/>
<dbReference type="AlphaFoldDB" id="A0AAD9NBK4"/>
<evidence type="ECO:0000313" key="3">
    <source>
        <dbReference type="Proteomes" id="UP001209878"/>
    </source>
</evidence>
<accession>A0AAD9NBK4</accession>
<sequence>MMIARINLPLVELLSTDDEDDESDAQKELTKKNTEKHSASKREKDPVHLLSSEKKQQKATDLTTSWLKQIETKMATVEVEPNGVEWGDNDGGDQADPVGERNRLNHKKETSMKDSPSHQAPAAPLHRQSVAYEVAQNARRSSIGSEMRTLKDKEPDKTSQVNHHNRHDPPKKQPDSHRDATDGSSRKNRDMLLASSETSTEAPSELIEVVEQPINKEIALENFATILNKNWTPPDASTATDMSAASIVTETIVPQVAGLADAREHMLPQTSEPSVRSASSFSQPPAEESTNDHYEQEVNENYDSDLDMNNGDVSTQAMLIRKNIRTLKARMDDGSGYLYIFCDNAGKANNHRIKIGASRFPAKRLEQASTYNLDIEMVSAISVGSRKSALQDVIKALRQYQLPNSTSWFEGPLPKILDIVAGVATKFPLQTATFA</sequence>
<feature type="compositionally biased region" description="Low complexity" evidence="1">
    <location>
        <begin position="194"/>
        <end position="205"/>
    </location>
</feature>
<feature type="compositionally biased region" description="Basic and acidic residues" evidence="1">
    <location>
        <begin position="148"/>
        <end position="157"/>
    </location>
</feature>
<feature type="region of interest" description="Disordered" evidence="1">
    <location>
        <begin position="78"/>
        <end position="205"/>
    </location>
</feature>